<dbReference type="PROSITE" id="PS01231">
    <property type="entry name" value="TRMA_2"/>
    <property type="match status" value="1"/>
</dbReference>
<dbReference type="PANTHER" id="PTHR11061">
    <property type="entry name" value="RNA M5U METHYLTRANSFERASE"/>
    <property type="match status" value="1"/>
</dbReference>
<comment type="function">
    <text evidence="9">Catalyzes the formation of 5-methyl-uridine at position 1939 (m5U1939) in 23S rRNA.</text>
</comment>
<dbReference type="InterPro" id="IPR029063">
    <property type="entry name" value="SAM-dependent_MTases_sf"/>
</dbReference>
<feature type="binding site" evidence="9">
    <location>
        <position position="87"/>
    </location>
    <ligand>
        <name>[4Fe-4S] cluster</name>
        <dbReference type="ChEBI" id="CHEBI:49883"/>
    </ligand>
</feature>
<reference evidence="13 14" key="1">
    <citation type="journal article" date="2019" name="bioRxiv">
        <title>Bacteria contribute to plant secondary compound degradation in a generalist herbivore system.</title>
        <authorList>
            <person name="Francoeur C.B."/>
            <person name="Khadempour L."/>
            <person name="Moreira-Soto R.D."/>
            <person name="Gotting K."/>
            <person name="Book A.J."/>
            <person name="Pinto-Tomas A.A."/>
            <person name="Keefover-Ring K."/>
            <person name="Currie C.R."/>
        </authorList>
    </citation>
    <scope>NUCLEOTIDE SEQUENCE [LARGE SCALE GENOMIC DNA]</scope>
    <source>
        <strain evidence="13">Al-1710</strain>
    </source>
</reference>
<evidence type="ECO:0000256" key="2">
    <source>
        <dbReference type="ARBA" id="ARBA00022552"/>
    </source>
</evidence>
<comment type="caution">
    <text evidence="13">The sequence shown here is derived from an EMBL/GenBank/DDBJ whole genome shotgun (WGS) entry which is preliminary data.</text>
</comment>
<keyword evidence="8 9" id="KW-0411">Iron-sulfur</keyword>
<feature type="binding site" evidence="9">
    <location>
        <position position="168"/>
    </location>
    <ligand>
        <name>[4Fe-4S] cluster</name>
        <dbReference type="ChEBI" id="CHEBI:49883"/>
    </ligand>
</feature>
<gene>
    <name evidence="9 13" type="primary">rlmD</name>
    <name evidence="13" type="ORF">F3J37_08175</name>
</gene>
<evidence type="ECO:0000256" key="7">
    <source>
        <dbReference type="ARBA" id="ARBA00023004"/>
    </source>
</evidence>
<evidence type="ECO:0000256" key="4">
    <source>
        <dbReference type="ARBA" id="ARBA00022679"/>
    </source>
</evidence>
<evidence type="ECO:0000256" key="5">
    <source>
        <dbReference type="ARBA" id="ARBA00022691"/>
    </source>
</evidence>
<keyword evidence="14" id="KW-1185">Reference proteome</keyword>
<evidence type="ECO:0000256" key="10">
    <source>
        <dbReference type="PROSITE-ProRule" id="PRU01024"/>
    </source>
</evidence>
<keyword evidence="6 9" id="KW-0479">Metal-binding</keyword>
<name>A0ABX0RM18_9GAMM</name>
<dbReference type="InterPro" id="IPR001566">
    <property type="entry name" value="23S_rRNA_MeTrfase_RlmD"/>
</dbReference>
<dbReference type="InterPro" id="IPR012340">
    <property type="entry name" value="NA-bd_OB-fold"/>
</dbReference>
<accession>A0ABX0RM18</accession>
<evidence type="ECO:0000256" key="9">
    <source>
        <dbReference type="HAMAP-Rule" id="MF_01010"/>
    </source>
</evidence>
<dbReference type="SUPFAM" id="SSF53335">
    <property type="entry name" value="S-adenosyl-L-methionine-dependent methyltransferases"/>
    <property type="match status" value="1"/>
</dbReference>
<dbReference type="RefSeq" id="WP_166932934.1">
    <property type="nucleotide sequence ID" value="NZ_VWXC01000004.1"/>
</dbReference>
<dbReference type="SUPFAM" id="SSF50249">
    <property type="entry name" value="Nucleic acid-binding proteins"/>
    <property type="match status" value="1"/>
</dbReference>
<dbReference type="Pfam" id="PF01938">
    <property type="entry name" value="TRAM"/>
    <property type="match status" value="1"/>
</dbReference>
<dbReference type="InterPro" id="IPR030390">
    <property type="entry name" value="MeTrfase_TrmA_AS"/>
</dbReference>
<evidence type="ECO:0000313" key="13">
    <source>
        <dbReference type="EMBL" id="NIG18661.1"/>
    </source>
</evidence>
<keyword evidence="3 9" id="KW-0489">Methyltransferase</keyword>
<feature type="binding site" evidence="9">
    <location>
        <position position="90"/>
    </location>
    <ligand>
        <name>[4Fe-4S] cluster</name>
        <dbReference type="ChEBI" id="CHEBI:49883"/>
    </ligand>
</feature>
<feature type="binding site" evidence="9">
    <location>
        <position position="348"/>
    </location>
    <ligand>
        <name>S-adenosyl-L-methionine</name>
        <dbReference type="ChEBI" id="CHEBI:59789"/>
    </ligand>
</feature>
<feature type="binding site" evidence="9 10">
    <location>
        <position position="369"/>
    </location>
    <ligand>
        <name>S-adenosyl-L-methionine</name>
        <dbReference type="ChEBI" id="CHEBI:59789"/>
    </ligand>
</feature>
<evidence type="ECO:0000256" key="8">
    <source>
        <dbReference type="ARBA" id="ARBA00023014"/>
    </source>
</evidence>
<dbReference type="Gene3D" id="3.40.50.150">
    <property type="entry name" value="Vaccinia Virus protein VP39"/>
    <property type="match status" value="1"/>
</dbReference>
<feature type="binding site" evidence="9 10">
    <location>
        <position position="300"/>
    </location>
    <ligand>
        <name>S-adenosyl-L-methionine</name>
        <dbReference type="ChEBI" id="CHEBI:59789"/>
    </ligand>
</feature>
<feature type="domain" description="TRAM" evidence="12">
    <location>
        <begin position="10"/>
        <end position="68"/>
    </location>
</feature>
<keyword evidence="7 9" id="KW-0408">Iron</keyword>
<dbReference type="InterPro" id="IPR030391">
    <property type="entry name" value="MeTrfase_TrmA_CS"/>
</dbReference>
<comment type="similarity">
    <text evidence="9">Belongs to the class I-like SAM-binding methyltransferase superfamily. RNA M5U methyltransferase family. RlmD subfamily.</text>
</comment>
<dbReference type="HAMAP" id="MF_01010">
    <property type="entry name" value="23SrRNA_methyltr_RlmD"/>
    <property type="match status" value="1"/>
</dbReference>
<evidence type="ECO:0000256" key="3">
    <source>
        <dbReference type="ARBA" id="ARBA00022603"/>
    </source>
</evidence>
<dbReference type="GO" id="GO:0008168">
    <property type="term" value="F:methyltransferase activity"/>
    <property type="evidence" value="ECO:0007669"/>
    <property type="project" value="UniProtKB-KW"/>
</dbReference>
<dbReference type="PROSITE" id="PS01230">
    <property type="entry name" value="TRMA_1"/>
    <property type="match status" value="1"/>
</dbReference>
<feature type="binding site" evidence="9">
    <location>
        <position position="305"/>
    </location>
    <ligand>
        <name>S-adenosyl-L-methionine</name>
        <dbReference type="ChEBI" id="CHEBI:59789"/>
    </ligand>
</feature>
<protein>
    <recommendedName>
        <fullName evidence="9">23S rRNA (uracil(1939)-C(5))-methyltransferase RlmD</fullName>
        <ecNumber evidence="9">2.1.1.190</ecNumber>
    </recommendedName>
    <alternativeName>
        <fullName evidence="9">23S rRNA(m5U1939)-methyltransferase</fullName>
    </alternativeName>
</protein>
<dbReference type="Gene3D" id="2.40.50.140">
    <property type="entry name" value="Nucleic acid-binding proteins"/>
    <property type="match status" value="1"/>
</dbReference>
<keyword evidence="4 9" id="KW-0808">Transferase</keyword>
<proteinExistence type="inferred from homology"/>
<dbReference type="PROSITE" id="PS50926">
    <property type="entry name" value="TRAM"/>
    <property type="match status" value="1"/>
</dbReference>
<dbReference type="GO" id="GO:0032259">
    <property type="term" value="P:methylation"/>
    <property type="evidence" value="ECO:0007669"/>
    <property type="project" value="UniProtKB-KW"/>
</dbReference>
<dbReference type="CDD" id="cd02440">
    <property type="entry name" value="AdoMet_MTases"/>
    <property type="match status" value="1"/>
</dbReference>
<feature type="binding site" evidence="9 10">
    <location>
        <position position="321"/>
    </location>
    <ligand>
        <name>S-adenosyl-L-methionine</name>
        <dbReference type="ChEBI" id="CHEBI:59789"/>
    </ligand>
</feature>
<keyword evidence="1 9" id="KW-0004">4Fe-4S</keyword>
<feature type="binding site" evidence="9">
    <location>
        <position position="81"/>
    </location>
    <ligand>
        <name>[4Fe-4S] cluster</name>
        <dbReference type="ChEBI" id="CHEBI:49883"/>
    </ligand>
</feature>
<dbReference type="EMBL" id="VWXC01000004">
    <property type="protein sequence ID" value="NIG18661.1"/>
    <property type="molecule type" value="Genomic_DNA"/>
</dbReference>
<keyword evidence="5 9" id="KW-0949">S-adenosyl-L-methionine</keyword>
<dbReference type="EC" id="2.1.1.190" evidence="9"/>
<feature type="binding site" evidence="9 10">
    <location>
        <position position="271"/>
    </location>
    <ligand>
        <name>S-adenosyl-L-methionine</name>
        <dbReference type="ChEBI" id="CHEBI:59789"/>
    </ligand>
</feature>
<dbReference type="NCBIfam" id="NF009639">
    <property type="entry name" value="PRK13168.1"/>
    <property type="match status" value="1"/>
</dbReference>
<dbReference type="Proteomes" id="UP001515780">
    <property type="component" value="Unassembled WGS sequence"/>
</dbReference>
<feature type="active site" description="Nucleophile" evidence="9 10">
    <location>
        <position position="395"/>
    </location>
</feature>
<dbReference type="Pfam" id="PF05958">
    <property type="entry name" value="tRNA_U5-meth_tr"/>
    <property type="match status" value="1"/>
</dbReference>
<comment type="catalytic activity">
    <reaction evidence="9">
        <text>uridine(1939) in 23S rRNA + S-adenosyl-L-methionine = 5-methyluridine(1939) in 23S rRNA + S-adenosyl-L-homocysteine + H(+)</text>
        <dbReference type="Rhea" id="RHEA:42908"/>
        <dbReference type="Rhea" id="RHEA-COMP:10278"/>
        <dbReference type="Rhea" id="RHEA-COMP:10279"/>
        <dbReference type="ChEBI" id="CHEBI:15378"/>
        <dbReference type="ChEBI" id="CHEBI:57856"/>
        <dbReference type="ChEBI" id="CHEBI:59789"/>
        <dbReference type="ChEBI" id="CHEBI:65315"/>
        <dbReference type="ChEBI" id="CHEBI:74447"/>
        <dbReference type="EC" id="2.1.1.190"/>
    </reaction>
</comment>
<dbReference type="PANTHER" id="PTHR11061:SF49">
    <property type="entry name" value="23S RRNA (URACIL(1939)-C(5))-METHYLTRANSFERASE RLMD"/>
    <property type="match status" value="1"/>
</dbReference>
<evidence type="ECO:0000256" key="1">
    <source>
        <dbReference type="ARBA" id="ARBA00022485"/>
    </source>
</evidence>
<evidence type="ECO:0000256" key="11">
    <source>
        <dbReference type="PROSITE-ProRule" id="PRU10015"/>
    </source>
</evidence>
<keyword evidence="2 9" id="KW-0698">rRNA processing</keyword>
<evidence type="ECO:0000313" key="14">
    <source>
        <dbReference type="Proteomes" id="UP001515780"/>
    </source>
</evidence>
<dbReference type="InterPro" id="IPR010280">
    <property type="entry name" value="U5_MeTrfase_fam"/>
</dbReference>
<dbReference type="InterPro" id="IPR002792">
    <property type="entry name" value="TRAM_dom"/>
</dbReference>
<evidence type="ECO:0000256" key="6">
    <source>
        <dbReference type="ARBA" id="ARBA00022723"/>
    </source>
</evidence>
<sequence length="438" mass="48814">MAQFYSAKQRVATKQRITVTIEDLDPFGQGVARHNGKAMFVCGALPGEQAEVMVVEDKRQFSRAKAKKIMQPSAQREKPRCVHFGVCGGCQQQHAAIALQEDSKARALSRMLSRDAPLPVQVNEIISGNTWGYRRRARLGLQWQPKQQRLQMGFRQAASNDLVELTQCPILVPELEALLQPLHQCLSSLQAARRLGHVELVLADNGPVMVLRHLNALSAGDRVKLERFSHEHQLMLYLADGSEHLQPLGDYAPFYQSFDLKLTFSPQDFIQVNDGVNQQMVTKAIEWLDLQPEDRVLDLFCGMGNFTLPVGKFVQNAVGVEGVAALVHQAAYNAELNNLKNVRFFQHNLEEDVAHQPWAAQGFNKVLLDPARAGAAGVMSHIVKLAPQRVVYVSCNPTTLARDSQALLSAGYHLERVAMLDMFPHTSHLESMVLFSKA</sequence>
<evidence type="ECO:0000259" key="12">
    <source>
        <dbReference type="PROSITE" id="PS50926"/>
    </source>
</evidence>
<organism evidence="13 14">
    <name type="scientific">Candidatus Pantoea communis</name>
    <dbReference type="NCBI Taxonomy" id="2608354"/>
    <lineage>
        <taxon>Bacteria</taxon>
        <taxon>Pseudomonadati</taxon>
        <taxon>Pseudomonadota</taxon>
        <taxon>Gammaproteobacteria</taxon>
        <taxon>Enterobacterales</taxon>
        <taxon>Erwiniaceae</taxon>
        <taxon>Pantoea</taxon>
    </lineage>
</organism>
<dbReference type="NCBIfam" id="TIGR00479">
    <property type="entry name" value="rumA"/>
    <property type="match status" value="1"/>
</dbReference>
<dbReference type="Gene3D" id="2.40.50.1070">
    <property type="match status" value="1"/>
</dbReference>
<feature type="active site" evidence="11">
    <location>
        <position position="395"/>
    </location>
</feature>
<dbReference type="PROSITE" id="PS51687">
    <property type="entry name" value="SAM_MT_RNA_M5U"/>
    <property type="match status" value="1"/>
</dbReference>